<feature type="region of interest" description="Disordered" evidence="9">
    <location>
        <begin position="629"/>
        <end position="857"/>
    </location>
</feature>
<comment type="caution">
    <text evidence="11">The sequence shown here is derived from an EMBL/GenBank/DDBJ whole genome shotgun (WGS) entry which is preliminary data.</text>
</comment>
<gene>
    <name evidence="11" type="ORF">JX265_009172</name>
</gene>
<dbReference type="Gene3D" id="3.90.79.10">
    <property type="entry name" value="Nucleoside Triphosphate Pyrophosphohydrolase"/>
    <property type="match status" value="1"/>
</dbReference>
<feature type="region of interest" description="Disordered" evidence="9">
    <location>
        <begin position="353"/>
        <end position="372"/>
    </location>
</feature>
<comment type="subcellular location">
    <subcellularLocation>
        <location evidence="2">Cytoplasm</location>
    </subcellularLocation>
</comment>
<dbReference type="GO" id="GO:0003723">
    <property type="term" value="F:RNA binding"/>
    <property type="evidence" value="ECO:0007669"/>
    <property type="project" value="UniProtKB-KW"/>
</dbReference>
<keyword evidence="5" id="KW-0479">Metal-binding</keyword>
<evidence type="ECO:0000256" key="9">
    <source>
        <dbReference type="SAM" id="MobiDB-lite"/>
    </source>
</evidence>
<feature type="region of interest" description="Disordered" evidence="9">
    <location>
        <begin position="540"/>
        <end position="598"/>
    </location>
</feature>
<feature type="compositionally biased region" description="Polar residues" evidence="9">
    <location>
        <begin position="540"/>
        <end position="549"/>
    </location>
</feature>
<dbReference type="FunFam" id="1.10.10.1050:FF:000003">
    <property type="entry name" value="Decapping enzyme Dcp2, putative"/>
    <property type="match status" value="1"/>
</dbReference>
<dbReference type="GO" id="GO:0030145">
    <property type="term" value="F:manganese ion binding"/>
    <property type="evidence" value="ECO:0007669"/>
    <property type="project" value="InterPro"/>
</dbReference>
<keyword evidence="6" id="KW-0378">Hydrolase</keyword>
<evidence type="ECO:0000259" key="10">
    <source>
        <dbReference type="PROSITE" id="PS51462"/>
    </source>
</evidence>
<dbReference type="InterPro" id="IPR007722">
    <property type="entry name" value="DCP2_BoxA"/>
</dbReference>
<dbReference type="PANTHER" id="PTHR23114:SF17">
    <property type="entry name" value="M7GPPPN-MRNA HYDROLASE"/>
    <property type="match status" value="1"/>
</dbReference>
<keyword evidence="12" id="KW-1185">Reference proteome</keyword>
<evidence type="ECO:0000256" key="1">
    <source>
        <dbReference type="ARBA" id="ARBA00001936"/>
    </source>
</evidence>
<dbReference type="InterPro" id="IPR000086">
    <property type="entry name" value="NUDIX_hydrolase_dom"/>
</dbReference>
<dbReference type="GO" id="GO:0000932">
    <property type="term" value="C:P-body"/>
    <property type="evidence" value="ECO:0007669"/>
    <property type="project" value="TreeGrafter"/>
</dbReference>
<feature type="compositionally biased region" description="Low complexity" evidence="9">
    <location>
        <begin position="490"/>
        <end position="504"/>
    </location>
</feature>
<dbReference type="Gene3D" id="1.10.10.1050">
    <property type="entry name" value="Dcp2, box A domain"/>
    <property type="match status" value="1"/>
</dbReference>
<keyword evidence="7" id="KW-0694">RNA-binding</keyword>
<keyword evidence="8" id="KW-0464">Manganese</keyword>
<dbReference type="SUPFAM" id="SSF55811">
    <property type="entry name" value="Nudix"/>
    <property type="match status" value="1"/>
</dbReference>
<dbReference type="PANTHER" id="PTHR23114">
    <property type="entry name" value="M7GPPPN-MRNA HYDROLASE"/>
    <property type="match status" value="1"/>
</dbReference>
<evidence type="ECO:0000313" key="11">
    <source>
        <dbReference type="EMBL" id="KAI1862458.1"/>
    </source>
</evidence>
<dbReference type="InterPro" id="IPR044099">
    <property type="entry name" value="Dcp2_NUDIX"/>
</dbReference>
<dbReference type="FunFam" id="3.90.79.10:FF:000003">
    <property type="entry name" value="M7GpppN-mRNA hydrolase isoform 2"/>
    <property type="match status" value="1"/>
</dbReference>
<protein>
    <recommendedName>
        <fullName evidence="10">Nudix hydrolase domain-containing protein</fullName>
    </recommendedName>
</protein>
<dbReference type="InterPro" id="IPR015797">
    <property type="entry name" value="NUDIX_hydrolase-like_dom_sf"/>
</dbReference>
<evidence type="ECO:0000256" key="5">
    <source>
        <dbReference type="ARBA" id="ARBA00022723"/>
    </source>
</evidence>
<feature type="compositionally biased region" description="Polar residues" evidence="9">
    <location>
        <begin position="701"/>
        <end position="727"/>
    </location>
</feature>
<dbReference type="InterPro" id="IPR036189">
    <property type="entry name" value="DCP2_BoxA_sf"/>
</dbReference>
<dbReference type="PROSITE" id="PS00893">
    <property type="entry name" value="NUDIX_BOX"/>
    <property type="match status" value="1"/>
</dbReference>
<dbReference type="SMART" id="SM01125">
    <property type="entry name" value="DCP2"/>
    <property type="match status" value="1"/>
</dbReference>
<feature type="compositionally biased region" description="Low complexity" evidence="9">
    <location>
        <begin position="687"/>
        <end position="700"/>
    </location>
</feature>
<feature type="domain" description="Nudix hydrolase" evidence="10">
    <location>
        <begin position="95"/>
        <end position="226"/>
    </location>
</feature>
<dbReference type="Pfam" id="PF00293">
    <property type="entry name" value="NUDIX"/>
    <property type="match status" value="1"/>
</dbReference>
<evidence type="ECO:0000256" key="6">
    <source>
        <dbReference type="ARBA" id="ARBA00022801"/>
    </source>
</evidence>
<evidence type="ECO:0000256" key="3">
    <source>
        <dbReference type="ARBA" id="ARBA00005279"/>
    </source>
</evidence>
<dbReference type="PROSITE" id="PS51462">
    <property type="entry name" value="NUDIX"/>
    <property type="match status" value="1"/>
</dbReference>
<feature type="region of interest" description="Disordered" evidence="9">
    <location>
        <begin position="478"/>
        <end position="521"/>
    </location>
</feature>
<evidence type="ECO:0000256" key="8">
    <source>
        <dbReference type="ARBA" id="ARBA00023211"/>
    </source>
</evidence>
<name>A0A9Q0ALG9_9PEZI</name>
<evidence type="ECO:0000313" key="12">
    <source>
        <dbReference type="Proteomes" id="UP000829685"/>
    </source>
</evidence>
<dbReference type="CDD" id="cd03672">
    <property type="entry name" value="NUDIX_Dcp2p_Nudt20"/>
    <property type="match status" value="1"/>
</dbReference>
<accession>A0A9Q0ALG9</accession>
<dbReference type="Pfam" id="PF05026">
    <property type="entry name" value="DCP2"/>
    <property type="match status" value="1"/>
</dbReference>
<dbReference type="GO" id="GO:0000290">
    <property type="term" value="P:deadenylation-dependent decapping of nuclear-transcribed mRNA"/>
    <property type="evidence" value="ECO:0007669"/>
    <property type="project" value="InterPro"/>
</dbReference>
<evidence type="ECO:0000256" key="4">
    <source>
        <dbReference type="ARBA" id="ARBA00022490"/>
    </source>
</evidence>
<dbReference type="Proteomes" id="UP000829685">
    <property type="component" value="Unassembled WGS sequence"/>
</dbReference>
<dbReference type="EMBL" id="JAFIMR010000027">
    <property type="protein sequence ID" value="KAI1862458.1"/>
    <property type="molecule type" value="Genomic_DNA"/>
</dbReference>
<dbReference type="GO" id="GO:0000184">
    <property type="term" value="P:nuclear-transcribed mRNA catabolic process, nonsense-mediated decay"/>
    <property type="evidence" value="ECO:0007669"/>
    <property type="project" value="InterPro"/>
</dbReference>
<proteinExistence type="inferred from homology"/>
<keyword evidence="4" id="KW-0963">Cytoplasm</keyword>
<feature type="compositionally biased region" description="Polar residues" evidence="9">
    <location>
        <begin position="577"/>
        <end position="590"/>
    </location>
</feature>
<feature type="compositionally biased region" description="Polar residues" evidence="9">
    <location>
        <begin position="830"/>
        <end position="844"/>
    </location>
</feature>
<comment type="similarity">
    <text evidence="3">Belongs to the Nudix hydrolase family. DCP2 subfamily.</text>
</comment>
<dbReference type="GO" id="GO:0140933">
    <property type="term" value="F:5'-(N(7)-methylguanosine 5'-triphospho)-[mRNA] hydrolase activity"/>
    <property type="evidence" value="ECO:0007669"/>
    <property type="project" value="InterPro"/>
</dbReference>
<organism evidence="11 12">
    <name type="scientific">Neoarthrinium moseri</name>
    <dbReference type="NCBI Taxonomy" id="1658444"/>
    <lineage>
        <taxon>Eukaryota</taxon>
        <taxon>Fungi</taxon>
        <taxon>Dikarya</taxon>
        <taxon>Ascomycota</taxon>
        <taxon>Pezizomycotina</taxon>
        <taxon>Sordariomycetes</taxon>
        <taxon>Xylariomycetidae</taxon>
        <taxon>Amphisphaeriales</taxon>
        <taxon>Apiosporaceae</taxon>
        <taxon>Neoarthrinium</taxon>
    </lineage>
</organism>
<reference evidence="11" key="1">
    <citation type="submission" date="2021-03" db="EMBL/GenBank/DDBJ databases">
        <title>Revisited historic fungal species revealed as producer of novel bioactive compounds through whole genome sequencing and comparative genomics.</title>
        <authorList>
            <person name="Vignolle G.A."/>
            <person name="Hochenegger N."/>
            <person name="Mach R.L."/>
            <person name="Mach-Aigner A.R."/>
            <person name="Javad Rahimi M."/>
            <person name="Salim K.A."/>
            <person name="Chan C.M."/>
            <person name="Lim L.B.L."/>
            <person name="Cai F."/>
            <person name="Druzhinina I.S."/>
            <person name="U'Ren J.M."/>
            <person name="Derntl C."/>
        </authorList>
    </citation>
    <scope>NUCLEOTIDE SEQUENCE</scope>
    <source>
        <strain evidence="11">TUCIM 5799</strain>
    </source>
</reference>
<dbReference type="AlphaFoldDB" id="A0A9Q0ALG9"/>
<sequence length="857" mass="94823">MDQEPMTLEDWLDDLSVRFIINLPEEDLSSTARICFQIEEAHWFYEDFIRVIDPSLPHMALKDFCLRMFQHCPILAPYGPEQHLHAYQEFMQYKTRIPVRGAILLNHEMDSTVLVRGWKSNASWSFPRGKINKDEDDLDCAIREVYEETGFEIREAGLVPDDRNVKYIEVTMRDQHVRLYIFRDVPMDTVFEARTRNEIGKIQWYNLQDLPAFRKKKGAKQEPNGASVATNASKFYMVAPFLVPLKKWVMSQKQHDAKRAARHGGHMPPAVVEDDVFVDDGNVQQFQSSAYPQVNQPQPGSYAYAEQQLRDFLNGEPQQPQHHLASAAQAAPVPLSDNQQGEALLSMLQAKEPMGSHAPAPTAGSAQHQYPHTPMNHAFTQVQPHSPHYHHASQRLPHGAFENPPQFPIEAQSASGYQSQQYQQHQVRPQVHMSTDAHGRSNFVVSPRQHHNQPQLLHPQPQPPQVQQALLMRGMLGTPGLHDQQARPGQAQNPQNLNQYQQPNTAPMQSHPAGPRMQAHPSAHSMGLLNMFKENTAQPHVAQDANQPRQVPPTDKHRSGLLGMFKQGEPFKAGNMGDQNISPSQTQSAASVPKPVQNVSTADTLRTAAEENGRPLVMNPELNLPFGALSIASRPKPGQPGPGQPTSGSASRTQAYGAQQSPTFSKPSPQFAPPGPHRRDSAGRAPSQLSQQSFSQHSGQPAVQQTRTLSYPYGDSTQRNVSASDMTISRVPDSSALPLPNLLRPRQEQSTEQRSQLLSLFSKEKGPTAPTPPANPATDQKSHLLSLFGPSKGKESVSMSSADVARPRSRVASIASGAGGDGMGSRRGSQTTPNPLSPADQSFLLSFLKTKSETASR</sequence>
<feature type="compositionally biased region" description="Polar residues" evidence="9">
    <location>
        <begin position="650"/>
        <end position="668"/>
    </location>
</feature>
<dbReference type="InterPro" id="IPR020084">
    <property type="entry name" value="NUDIX_hydrolase_CS"/>
</dbReference>
<comment type="cofactor">
    <cofactor evidence="1">
        <name>Mn(2+)</name>
        <dbReference type="ChEBI" id="CHEBI:29035"/>
    </cofactor>
</comment>
<dbReference type="SUPFAM" id="SSF140586">
    <property type="entry name" value="Dcp2 domain-like"/>
    <property type="match status" value="1"/>
</dbReference>
<evidence type="ECO:0000256" key="2">
    <source>
        <dbReference type="ARBA" id="ARBA00004496"/>
    </source>
</evidence>
<evidence type="ECO:0000256" key="7">
    <source>
        <dbReference type="ARBA" id="ARBA00022884"/>
    </source>
</evidence>